<dbReference type="InterPro" id="IPR035983">
    <property type="entry name" value="Hect_E3_ubiquitin_ligase"/>
</dbReference>
<dbReference type="Proteomes" id="UP000001396">
    <property type="component" value="Unassembled WGS sequence"/>
</dbReference>
<dbReference type="InterPro" id="IPR000569">
    <property type="entry name" value="HECT_dom"/>
</dbReference>
<protein>
    <recommendedName>
        <fullName evidence="3">HECT-type E3 ubiquitin transferase</fullName>
        <ecNumber evidence="3">2.3.2.26</ecNumber>
    </recommendedName>
</protein>
<feature type="domain" description="HECT" evidence="10">
    <location>
        <begin position="777"/>
        <end position="1110"/>
    </location>
</feature>
<reference evidence="11 12" key="1">
    <citation type="journal article" date="2011" name="Genome Res.">
        <title>Phylogeny-wide analysis of social amoeba genomes highlights ancient origins for complex intercellular communication.</title>
        <authorList>
            <person name="Heidel A.J."/>
            <person name="Lawal H.M."/>
            <person name="Felder M."/>
            <person name="Schilde C."/>
            <person name="Helps N.R."/>
            <person name="Tunggal B."/>
            <person name="Rivero F."/>
            <person name="John U."/>
            <person name="Schleicher M."/>
            <person name="Eichinger L."/>
            <person name="Platzer M."/>
            <person name="Noegel A.A."/>
            <person name="Schaap P."/>
            <person name="Gloeckner G."/>
        </authorList>
    </citation>
    <scope>NUCLEOTIDE SEQUENCE [LARGE SCALE GENOMIC DNA]</scope>
    <source>
        <strain evidence="12">ATCC 26659 / Pp 5 / PN500</strain>
    </source>
</reference>
<feature type="active site" description="Glycyl thioester intermediate" evidence="7">
    <location>
        <position position="1077"/>
    </location>
</feature>
<keyword evidence="9" id="KW-1133">Transmembrane helix</keyword>
<evidence type="ECO:0000313" key="11">
    <source>
        <dbReference type="EMBL" id="EFA75693.1"/>
    </source>
</evidence>
<proteinExistence type="predicted"/>
<dbReference type="SUPFAM" id="SSF56204">
    <property type="entry name" value="Hect, E3 ligase catalytic domain"/>
    <property type="match status" value="1"/>
</dbReference>
<evidence type="ECO:0000256" key="4">
    <source>
        <dbReference type="ARBA" id="ARBA00022679"/>
    </source>
</evidence>
<dbReference type="FunFam" id="3.30.2160.10:FF:000001">
    <property type="entry name" value="E3 ubiquitin-protein ligase NEDD4-like"/>
    <property type="match status" value="1"/>
</dbReference>
<dbReference type="AlphaFoldDB" id="D3BSC0"/>
<evidence type="ECO:0000256" key="1">
    <source>
        <dbReference type="ARBA" id="ARBA00000885"/>
    </source>
</evidence>
<evidence type="ECO:0000256" key="8">
    <source>
        <dbReference type="SAM" id="MobiDB-lite"/>
    </source>
</evidence>
<dbReference type="Gene3D" id="2.120.10.80">
    <property type="entry name" value="Kelch-type beta propeller"/>
    <property type="match status" value="2"/>
</dbReference>
<evidence type="ECO:0000256" key="6">
    <source>
        <dbReference type="ARBA" id="ARBA00022786"/>
    </source>
</evidence>
<keyword evidence="4" id="KW-0808">Transferase</keyword>
<dbReference type="Pfam" id="PF00632">
    <property type="entry name" value="HECT"/>
    <property type="match status" value="1"/>
</dbReference>
<dbReference type="CDD" id="cd00078">
    <property type="entry name" value="HECTc"/>
    <property type="match status" value="1"/>
</dbReference>
<comment type="pathway">
    <text evidence="2">Protein modification; protein ubiquitination.</text>
</comment>
<dbReference type="Pfam" id="PF24681">
    <property type="entry name" value="Kelch_KLHDC2_KLHL20_DRC7"/>
    <property type="match status" value="1"/>
</dbReference>
<dbReference type="GO" id="GO:0061630">
    <property type="term" value="F:ubiquitin protein ligase activity"/>
    <property type="evidence" value="ECO:0007669"/>
    <property type="project" value="UniProtKB-EC"/>
</dbReference>
<dbReference type="FunFam" id="3.30.2410.10:FF:000001">
    <property type="entry name" value="E3 ubiquitin-protein ligase NEDD4-like"/>
    <property type="match status" value="1"/>
</dbReference>
<dbReference type="OMA" id="ILCFGWC"/>
<accession>D3BSC0</accession>
<feature type="transmembrane region" description="Helical" evidence="9">
    <location>
        <begin position="422"/>
        <end position="447"/>
    </location>
</feature>
<keyword evidence="12" id="KW-1185">Reference proteome</keyword>
<sequence>MKTRFFLSYNSNNDNFIQCNSKSNRNSSSYRINNCVITLNKSVFLFLFLLFNIVASDWVQSSLVDKNVSRPSRYGHCSVTVISGLLFNNRSSNADNKQKKDNDNSSTSSESSSDDYYPSTSIWTFGGIDSFSSQLIDKIFIMDDGDYNVYDFQQSDTPPLRWGHSCSIFNDVSILVYGGSNDTTTTNVSNTFSDLWLYNITNNKWTLLSNGSDSTIILNNSNTTNNNTTNIKSSSTSTSSSSSFLDNDSNDNSTTTPNNQTAIDTVPISRAFQAIASNETYLFMFGGLRNNSEVLDDLWVFDIENAQWKFINTTDNKSSAPQGRFGHTAAFIQDRFVVYGGFNKYSIAMNDLWLFDPQTSTWSIAMPTGNPKPRGFHMMDSDSSDKDRAIYIYGGTTEQGQPLANLEVYDFGKLSISLLDYINYYFSLIILTLLSIIYLSIYLSIIIDAKAWYHLDPDTASPTPTYWGSISYSAHIEGLVMYGGYNTESESFWTYKLNCDCFGRGGCFFGICNCFSGFFGDYCQNSIDGPILLGLGLAICVPILCFGWCVLRCAPLTTRIKVLTMSIIVTSSLLFISVQTSLASWLPVSILSLLTGLGGLYGIMKSKKSKVLFMLIVADVLSLAAGALGLVSYLPSCMLGNCKNDANGSWLPKFAIIMSFVDASLLVLILPISLKLYRHRRLLETISNHPSLPTNSVLMSNMISGLNPLIKKLAADGSPNESQQDTNQKAINYLTKESRLRTELNRIRISKATDEIRIRIDRENVLEDSFNQISILPTSLLIQNFNVKFVGEEGVDMGGLKKEWFSLLFKQLFDQQFGLFTTNSNYTLSINPNSYQNSDHLALFYFAGRMVAKSVSEGIHLEHTFSRTIYKLILGKPTSLDDLIYVDAEFHKSLMWILENSIEDMEEVTFSTTVEHNGEIQLVDLVPGGRDIPVNEENKHEFVKLLSEWRFKRDITDQSYQLVLGFHDVIPLDLLGAFNECELELFMCGLTELDVEDWKRNTIYRGYNASSHVIEWFWQVVEEMEMESRVRLLQFVTGNARLPPTGFQCLMSADGPTKFQIHKSYAPDNQLPVARTCFNRLDLPNYDSKDQLQNAIMIAIQEGLPGFGLA</sequence>
<keyword evidence="9" id="KW-0472">Membrane</keyword>
<dbReference type="Gene3D" id="3.30.2410.10">
    <property type="entry name" value="Hect, E3 ligase catalytic domain"/>
    <property type="match status" value="1"/>
</dbReference>
<dbReference type="STRING" id="670386.D3BSC0"/>
<dbReference type="InterPro" id="IPR050409">
    <property type="entry name" value="E3_ubiq-protein_ligase"/>
</dbReference>
<dbReference type="GeneID" id="31366215"/>
<evidence type="ECO:0000256" key="5">
    <source>
        <dbReference type="ARBA" id="ARBA00022737"/>
    </source>
</evidence>
<dbReference type="EMBL" id="ADBJ01000051">
    <property type="protein sequence ID" value="EFA75693.1"/>
    <property type="molecule type" value="Genomic_DNA"/>
</dbReference>
<evidence type="ECO:0000256" key="7">
    <source>
        <dbReference type="PROSITE-ProRule" id="PRU00104"/>
    </source>
</evidence>
<comment type="caution">
    <text evidence="11">The sequence shown here is derived from an EMBL/GenBank/DDBJ whole genome shotgun (WGS) entry which is preliminary data.</text>
</comment>
<feature type="compositionally biased region" description="Low complexity" evidence="8">
    <location>
        <begin position="104"/>
        <end position="115"/>
    </location>
</feature>
<dbReference type="Gene3D" id="3.90.1750.10">
    <property type="entry name" value="Hect, E3 ligase catalytic domains"/>
    <property type="match status" value="1"/>
</dbReference>
<keyword evidence="6 7" id="KW-0833">Ubl conjugation pathway</keyword>
<dbReference type="GO" id="GO:0005737">
    <property type="term" value="C:cytoplasm"/>
    <property type="evidence" value="ECO:0007669"/>
    <property type="project" value="TreeGrafter"/>
</dbReference>
<comment type="catalytic activity">
    <reaction evidence="1">
        <text>S-ubiquitinyl-[E2 ubiquitin-conjugating enzyme]-L-cysteine + [acceptor protein]-L-lysine = [E2 ubiquitin-conjugating enzyme]-L-cysteine + N(6)-ubiquitinyl-[acceptor protein]-L-lysine.</text>
        <dbReference type="EC" id="2.3.2.26"/>
    </reaction>
</comment>
<dbReference type="EC" id="2.3.2.26" evidence="3"/>
<name>D3BSC0_HETP5</name>
<feature type="transmembrane region" description="Helical" evidence="9">
    <location>
        <begin position="611"/>
        <end position="634"/>
    </location>
</feature>
<dbReference type="SUPFAM" id="SSF117281">
    <property type="entry name" value="Kelch motif"/>
    <property type="match status" value="2"/>
</dbReference>
<feature type="region of interest" description="Disordered" evidence="8">
    <location>
        <begin position="221"/>
        <end position="262"/>
    </location>
</feature>
<organism evidence="11 12">
    <name type="scientific">Heterostelium pallidum (strain ATCC 26659 / Pp 5 / PN500)</name>
    <name type="common">Cellular slime mold</name>
    <name type="synonym">Polysphondylium pallidum</name>
    <dbReference type="NCBI Taxonomy" id="670386"/>
    <lineage>
        <taxon>Eukaryota</taxon>
        <taxon>Amoebozoa</taxon>
        <taxon>Evosea</taxon>
        <taxon>Eumycetozoa</taxon>
        <taxon>Dictyostelia</taxon>
        <taxon>Acytosteliales</taxon>
        <taxon>Acytosteliaceae</taxon>
        <taxon>Heterostelium</taxon>
    </lineage>
</organism>
<dbReference type="PANTHER" id="PTHR11254:SF440">
    <property type="entry name" value="E3 UBIQUITIN-PROTEIN LIGASE NEDD-4"/>
    <property type="match status" value="1"/>
</dbReference>
<dbReference type="InterPro" id="IPR015915">
    <property type="entry name" value="Kelch-typ_b-propeller"/>
</dbReference>
<dbReference type="Gene3D" id="3.30.2160.10">
    <property type="entry name" value="Hect, E3 ligase catalytic domain"/>
    <property type="match status" value="1"/>
</dbReference>
<evidence type="ECO:0000256" key="3">
    <source>
        <dbReference type="ARBA" id="ARBA00012485"/>
    </source>
</evidence>
<keyword evidence="5" id="KW-0677">Repeat</keyword>
<evidence type="ECO:0000256" key="9">
    <source>
        <dbReference type="SAM" id="Phobius"/>
    </source>
</evidence>
<keyword evidence="9" id="KW-0812">Transmembrane</keyword>
<feature type="transmembrane region" description="Helical" evidence="9">
    <location>
        <begin position="562"/>
        <end position="579"/>
    </location>
</feature>
<dbReference type="InParanoid" id="D3BSC0"/>
<feature type="transmembrane region" description="Helical" evidence="9">
    <location>
        <begin position="654"/>
        <end position="674"/>
    </location>
</feature>
<evidence type="ECO:0000256" key="2">
    <source>
        <dbReference type="ARBA" id="ARBA00004906"/>
    </source>
</evidence>
<dbReference type="GO" id="GO:0016567">
    <property type="term" value="P:protein ubiquitination"/>
    <property type="evidence" value="ECO:0007669"/>
    <property type="project" value="TreeGrafter"/>
</dbReference>
<dbReference type="PROSITE" id="PS50237">
    <property type="entry name" value="HECT"/>
    <property type="match status" value="1"/>
</dbReference>
<evidence type="ECO:0000259" key="10">
    <source>
        <dbReference type="PROSITE" id="PS50237"/>
    </source>
</evidence>
<feature type="region of interest" description="Disordered" evidence="8">
    <location>
        <begin position="92"/>
        <end position="116"/>
    </location>
</feature>
<dbReference type="GO" id="GO:0006511">
    <property type="term" value="P:ubiquitin-dependent protein catabolic process"/>
    <property type="evidence" value="ECO:0007669"/>
    <property type="project" value="TreeGrafter"/>
</dbReference>
<dbReference type="RefSeq" id="XP_020427827.1">
    <property type="nucleotide sequence ID" value="XM_020581511.1"/>
</dbReference>
<evidence type="ECO:0000313" key="12">
    <source>
        <dbReference type="Proteomes" id="UP000001396"/>
    </source>
</evidence>
<dbReference type="PANTHER" id="PTHR11254">
    <property type="entry name" value="HECT DOMAIN UBIQUITIN-PROTEIN LIGASE"/>
    <property type="match status" value="1"/>
</dbReference>
<feature type="compositionally biased region" description="Low complexity" evidence="8">
    <location>
        <begin position="221"/>
        <end position="259"/>
    </location>
</feature>
<feature type="transmembrane region" description="Helical" evidence="9">
    <location>
        <begin position="585"/>
        <end position="604"/>
    </location>
</feature>
<feature type="transmembrane region" description="Helical" evidence="9">
    <location>
        <begin position="531"/>
        <end position="550"/>
    </location>
</feature>
<gene>
    <name evidence="11" type="ORF">PPL_10746</name>
</gene>
<dbReference type="SMART" id="SM00119">
    <property type="entry name" value="HECTc"/>
    <property type="match status" value="1"/>
</dbReference>